<dbReference type="OrthoDB" id="9815116at2"/>
<evidence type="ECO:0000259" key="2">
    <source>
        <dbReference type="Pfam" id="PF13614"/>
    </source>
</evidence>
<dbReference type="InterPro" id="IPR029464">
    <property type="entry name" value="HSDR_N"/>
</dbReference>
<dbReference type="Pfam" id="PF13588">
    <property type="entry name" value="HSDR_N_2"/>
    <property type="match status" value="1"/>
</dbReference>
<dbReference type="HOGENOM" id="CLU_579723_0_0_3"/>
<dbReference type="Pfam" id="PF13614">
    <property type="entry name" value="AAA_31"/>
    <property type="match status" value="1"/>
</dbReference>
<feature type="domain" description="Type I restriction enzyme R protein N-terminal" evidence="1">
    <location>
        <begin position="19"/>
        <end position="116"/>
    </location>
</feature>
<dbReference type="CDD" id="cd02042">
    <property type="entry name" value="ParAB_family"/>
    <property type="match status" value="1"/>
</dbReference>
<accession>Q11A36</accession>
<feature type="domain" description="AAA" evidence="2">
    <location>
        <begin position="195"/>
        <end position="370"/>
    </location>
</feature>
<reference evidence="3" key="1">
    <citation type="submission" date="2006-06" db="EMBL/GenBank/DDBJ databases">
        <title>Complete sequence of Trichodesmium erythraeum IMS101.</title>
        <authorList>
            <consortium name="US DOE Joint Genome Institute"/>
            <person name="Copeland A."/>
            <person name="Lucas S."/>
            <person name="Lapidus A."/>
            <person name="Barry K."/>
            <person name="Detter J.C."/>
            <person name="Glavina del Rio T."/>
            <person name="Hammon N."/>
            <person name="Israni S."/>
            <person name="Dalin E."/>
            <person name="Tice H."/>
            <person name="Pitluck S."/>
            <person name="Kiss H."/>
            <person name="Munk A.C."/>
            <person name="Brettin T."/>
            <person name="Bruce D."/>
            <person name="Han C."/>
            <person name="Tapia R."/>
            <person name="Gilna P."/>
            <person name="Schmutz J."/>
            <person name="Larimer F."/>
            <person name="Land M."/>
            <person name="Hauser L."/>
            <person name="Kyrpides N."/>
            <person name="Kim E."/>
            <person name="Richardson P."/>
        </authorList>
    </citation>
    <scope>NUCLEOTIDE SEQUENCE [LARGE SCALE GENOMIC DNA]</scope>
    <source>
        <strain evidence="3">IMS101</strain>
    </source>
</reference>
<dbReference type="Gene3D" id="3.40.50.300">
    <property type="entry name" value="P-loop containing nucleotide triphosphate hydrolases"/>
    <property type="match status" value="1"/>
</dbReference>
<organism evidence="3">
    <name type="scientific">Trichodesmium erythraeum (strain IMS101)</name>
    <dbReference type="NCBI Taxonomy" id="203124"/>
    <lineage>
        <taxon>Bacteria</taxon>
        <taxon>Bacillati</taxon>
        <taxon>Cyanobacteriota</taxon>
        <taxon>Cyanophyceae</taxon>
        <taxon>Oscillatoriophycideae</taxon>
        <taxon>Oscillatoriales</taxon>
        <taxon>Microcoleaceae</taxon>
        <taxon>Trichodesmium</taxon>
    </lineage>
</organism>
<dbReference type="PANTHER" id="PTHR13696">
    <property type="entry name" value="P-LOOP CONTAINING NUCLEOSIDE TRIPHOSPHATE HYDROLASE"/>
    <property type="match status" value="1"/>
</dbReference>
<dbReference type="InterPro" id="IPR025669">
    <property type="entry name" value="AAA_dom"/>
</dbReference>
<evidence type="ECO:0000259" key="1">
    <source>
        <dbReference type="Pfam" id="PF13588"/>
    </source>
</evidence>
<dbReference type="AlphaFoldDB" id="Q11A36"/>
<dbReference type="SUPFAM" id="SSF52540">
    <property type="entry name" value="P-loop containing nucleoside triphosphate hydrolases"/>
    <property type="match status" value="1"/>
</dbReference>
<dbReference type="eggNOG" id="COG1192">
    <property type="taxonomic scope" value="Bacteria"/>
</dbReference>
<name>Q11A36_TRIEI</name>
<dbReference type="PANTHER" id="PTHR13696:SF99">
    <property type="entry name" value="COBYRINIC ACID AC-DIAMIDE SYNTHASE"/>
    <property type="match status" value="1"/>
</dbReference>
<sequence length="480" mass="54890">MSFSFNPDLCRNESEVESKLIVSYLLPKLGYSLEHWHQEVTLGNIRLDFLSFAAQELPFSLNGDYPLALVMEAKHPKKNLDRHQRQIRRYLTSLNVKYGLLTNAKEIRIYKREKNDIKLVFKCWGSEVDYKIEEIKALVGRDYLGKNVSSEQPEIRLEEAGLSHANTTQYKTEKNLINTPENKVNEMNKNSINSMKVIAVYHNKGGVGKTTTVVNLAAALSKKGYRVLVIDLDSQANTTFATGLIKFSDEQFDDIKDSYIYHVLRYDEYSSISEVSRVSRFNDPEIDVVPSHINLMDVEGELNGLRSTQTALIKKLKLVEEKYDVVLIDTPPSLNLYAFVPLVSANYLIIPSDLKPFANQGLFNVKNYLQRDVNPFRQMMNKPDIEILGVLPCKINPNHRFVQHTLPKQIQAVSKRYDLNIMETVIFQREELARCVDKTREVGNLLIPEPSSIFDYALDSSSSQEFESLAKEVLNKIGLQ</sequence>
<protein>
    <submittedName>
        <fullName evidence="3">Cobyrinic acid a,c-diamide synthase</fullName>
    </submittedName>
</protein>
<dbReference type="RefSeq" id="WP_011610036.1">
    <property type="nucleotide sequence ID" value="NC_008312.1"/>
</dbReference>
<evidence type="ECO:0000313" key="3">
    <source>
        <dbReference type="EMBL" id="ABG49638.1"/>
    </source>
</evidence>
<dbReference type="InterPro" id="IPR050678">
    <property type="entry name" value="DNA_Partitioning_ATPase"/>
</dbReference>
<dbReference type="InterPro" id="IPR027417">
    <property type="entry name" value="P-loop_NTPase"/>
</dbReference>
<dbReference type="EMBL" id="CP000393">
    <property type="protein sequence ID" value="ABG49638.1"/>
    <property type="molecule type" value="Genomic_DNA"/>
</dbReference>
<proteinExistence type="predicted"/>
<gene>
    <name evidence="3" type="ordered locus">Tery_0143</name>
</gene>
<dbReference type="STRING" id="203124.Tery_0143"/>
<dbReference type="KEGG" id="ter:Tery_0143"/>